<dbReference type="GO" id="GO:0048038">
    <property type="term" value="F:quinone binding"/>
    <property type="evidence" value="ECO:0007669"/>
    <property type="project" value="UniProtKB-KW"/>
</dbReference>
<reference evidence="10" key="1">
    <citation type="submission" date="2021-01" db="EMBL/GenBank/DDBJ databases">
        <authorList>
            <consortium name="Genoscope - CEA"/>
            <person name="William W."/>
        </authorList>
    </citation>
    <scope>NUCLEOTIDE SEQUENCE</scope>
</reference>
<keyword evidence="4" id="KW-0874">Quinone</keyword>
<dbReference type="InterPro" id="IPR001133">
    <property type="entry name" value="NADH_UbQ_OxRdtase_chain4L/K"/>
</dbReference>
<proteinExistence type="inferred from homology"/>
<dbReference type="GO" id="GO:0016651">
    <property type="term" value="F:oxidoreductase activity, acting on NAD(P)H"/>
    <property type="evidence" value="ECO:0007669"/>
    <property type="project" value="InterPro"/>
</dbReference>
<dbReference type="InterPro" id="IPR032867">
    <property type="entry name" value="DYW_dom"/>
</dbReference>
<protein>
    <submittedName>
        <fullName evidence="10">(rape) hypothetical protein</fullName>
    </submittedName>
</protein>
<gene>
    <name evidence="10" type="ORF">DARMORV10_C05P35930.1</name>
</gene>
<evidence type="ECO:0000313" key="10">
    <source>
        <dbReference type="EMBL" id="CAF1929933.1"/>
    </source>
</evidence>
<keyword evidence="3" id="KW-0150">Chloroplast</keyword>
<evidence type="ECO:0000256" key="4">
    <source>
        <dbReference type="ARBA" id="ARBA00022719"/>
    </source>
</evidence>
<evidence type="ECO:0000256" key="1">
    <source>
        <dbReference type="ARBA" id="ARBA00006643"/>
    </source>
</evidence>
<dbReference type="SMR" id="A0A816L452"/>
<evidence type="ECO:0000256" key="6">
    <source>
        <dbReference type="ARBA" id="ARBA00022957"/>
    </source>
</evidence>
<dbReference type="PANTHER" id="PTHR11434:SF16">
    <property type="entry name" value="NADH-UBIQUINONE OXIDOREDUCTASE CHAIN 4L"/>
    <property type="match status" value="1"/>
</dbReference>
<comment type="similarity">
    <text evidence="2">Belongs to the complex I subunit 4L family.</text>
</comment>
<keyword evidence="5" id="KW-0521">NADP</keyword>
<evidence type="ECO:0000256" key="5">
    <source>
        <dbReference type="ARBA" id="ARBA00022857"/>
    </source>
</evidence>
<keyword evidence="3" id="KW-0934">Plastid</keyword>
<dbReference type="Pfam" id="PF14432">
    <property type="entry name" value="DYW_deaminase"/>
    <property type="match status" value="1"/>
</dbReference>
<evidence type="ECO:0000256" key="3">
    <source>
        <dbReference type="ARBA" id="ARBA00022528"/>
    </source>
</evidence>
<dbReference type="Proteomes" id="UP001295469">
    <property type="component" value="Chromosome C05"/>
</dbReference>
<evidence type="ECO:0000256" key="7">
    <source>
        <dbReference type="ARBA" id="ARBA00023027"/>
    </source>
</evidence>
<sequence>MSLESAFSMSFYSFSKAITFKREALSFHRIITCGAKAITGDGEVEPQKKIRSNLKRVYYKNEEIETQVKYSTHNGSRVIARRLSIMDRSKAIAKLKSLGKELLCHPLLCLELILNAVNMNLVTFADFFDNSQLKGDIFGRTETKVGHSDPGVPCGRALAQHTFVSTKRRYVLHDIDEEAKEKALMHHIKRLAIAFGLINMIPETTLRVMKNLRICGDCHNFMKILSSIEDRNTRKCLLS</sequence>
<organism evidence="10">
    <name type="scientific">Brassica napus</name>
    <name type="common">Rape</name>
    <dbReference type="NCBI Taxonomy" id="3708"/>
    <lineage>
        <taxon>Eukaryota</taxon>
        <taxon>Viridiplantae</taxon>
        <taxon>Streptophyta</taxon>
        <taxon>Embryophyta</taxon>
        <taxon>Tracheophyta</taxon>
        <taxon>Spermatophyta</taxon>
        <taxon>Magnoliopsida</taxon>
        <taxon>eudicotyledons</taxon>
        <taxon>Gunneridae</taxon>
        <taxon>Pentapetalae</taxon>
        <taxon>rosids</taxon>
        <taxon>malvids</taxon>
        <taxon>Brassicales</taxon>
        <taxon>Brassicaceae</taxon>
        <taxon>Brassiceae</taxon>
        <taxon>Brassica</taxon>
    </lineage>
</organism>
<keyword evidence="6" id="KW-0618">Plastoquinone</keyword>
<keyword evidence="7" id="KW-0520">NAD</keyword>
<dbReference type="GO" id="GO:0008270">
    <property type="term" value="F:zinc ion binding"/>
    <property type="evidence" value="ECO:0007669"/>
    <property type="project" value="InterPro"/>
</dbReference>
<comment type="similarity">
    <text evidence="1">Belongs to the PPR family. PCMP-H subfamily.</text>
</comment>
<keyword evidence="8" id="KW-0793">Thylakoid</keyword>
<evidence type="ECO:0000256" key="8">
    <source>
        <dbReference type="ARBA" id="ARBA00023078"/>
    </source>
</evidence>
<dbReference type="AlphaFoldDB" id="A0A816L452"/>
<feature type="domain" description="DYW" evidence="9">
    <location>
        <begin position="168"/>
        <end position="232"/>
    </location>
</feature>
<evidence type="ECO:0000256" key="2">
    <source>
        <dbReference type="ARBA" id="ARBA00010519"/>
    </source>
</evidence>
<dbReference type="PANTHER" id="PTHR11434">
    <property type="entry name" value="NADH-UBIQUINONE OXIDOREDUCTASE SUBUNIT ND4L"/>
    <property type="match status" value="1"/>
</dbReference>
<evidence type="ECO:0000259" key="9">
    <source>
        <dbReference type="Pfam" id="PF14432"/>
    </source>
</evidence>
<name>A0A816L452_BRANA</name>
<accession>A0A816L452</accession>
<dbReference type="EMBL" id="HG994369">
    <property type="protein sequence ID" value="CAF1929933.1"/>
    <property type="molecule type" value="Genomic_DNA"/>
</dbReference>
<dbReference type="GO" id="GO:0042773">
    <property type="term" value="P:ATP synthesis coupled electron transport"/>
    <property type="evidence" value="ECO:0007669"/>
    <property type="project" value="InterPro"/>
</dbReference>